<dbReference type="EMBL" id="QFQP01000005">
    <property type="protein sequence ID" value="PZR15457.1"/>
    <property type="molecule type" value="Genomic_DNA"/>
</dbReference>
<evidence type="ECO:0000313" key="2">
    <source>
        <dbReference type="Proteomes" id="UP000249061"/>
    </source>
</evidence>
<organism evidence="1 2">
    <name type="scientific">Archangium gephyra</name>
    <dbReference type="NCBI Taxonomy" id="48"/>
    <lineage>
        <taxon>Bacteria</taxon>
        <taxon>Pseudomonadati</taxon>
        <taxon>Myxococcota</taxon>
        <taxon>Myxococcia</taxon>
        <taxon>Myxococcales</taxon>
        <taxon>Cystobacterineae</taxon>
        <taxon>Archangiaceae</taxon>
        <taxon>Archangium</taxon>
    </lineage>
</organism>
<dbReference type="AlphaFoldDB" id="A0A2W5TNQ1"/>
<accession>A0A2W5TNQ1</accession>
<name>A0A2W5TNQ1_9BACT</name>
<evidence type="ECO:0000313" key="1">
    <source>
        <dbReference type="EMBL" id="PZR15457.1"/>
    </source>
</evidence>
<evidence type="ECO:0008006" key="3">
    <source>
        <dbReference type="Google" id="ProtNLM"/>
    </source>
</evidence>
<proteinExistence type="predicted"/>
<reference evidence="1 2" key="1">
    <citation type="submission" date="2017-08" db="EMBL/GenBank/DDBJ databases">
        <title>Infants hospitalized years apart are colonized by the same room-sourced microbial strains.</title>
        <authorList>
            <person name="Brooks B."/>
            <person name="Olm M.R."/>
            <person name="Firek B.A."/>
            <person name="Baker R."/>
            <person name="Thomas B.C."/>
            <person name="Morowitz M.J."/>
            <person name="Banfield J.F."/>
        </authorList>
    </citation>
    <scope>NUCLEOTIDE SEQUENCE [LARGE SCALE GENOMIC DNA]</scope>
    <source>
        <strain evidence="1">S2_003_000_R2_14</strain>
    </source>
</reference>
<dbReference type="Proteomes" id="UP000249061">
    <property type="component" value="Unassembled WGS sequence"/>
</dbReference>
<sequence>MILSGCSAHRFECRQHGGEAVYEVTSNHFQVVGELPPADLQREVVKLERLWDAYSVFFNHEPTESSARLLVVMMAAGGSNEFIENTSGFMAGEDTPVLVTETLETSQQVLSSSAHELVHLVSQSWLRRQPRWFAEALAEYLGDAEFKSSDTVRFGRWRDSVSTTVVPLQALWRWKPRNADETRTLYFSAWAWLHYFANRDEARLRKLLVALQRPVPALEAFETVFPSKEWAALHDRVVAYVAAGRFSGWESRTRRTPEVSALRELSGSEVHLVRRLLFKKLREPKKAAGESALALELSVKPTPAAVAVAHIDDTVSGPERTDAVAPYRDSLEGALSWAAGKDLPLYERLAALQALRERAPDSLEALLAFAEIAQRLNDARGLEAAQRARALAPWSLRAALLDAGFLMHAGRCADAKLAVQAARAMASEMTGAERSVEQVEGQLPQCREAK</sequence>
<protein>
    <recommendedName>
        <fullName evidence="3">DUF1570 domain-containing protein</fullName>
    </recommendedName>
</protein>
<gene>
    <name evidence="1" type="ORF">DI536_08385</name>
</gene>
<comment type="caution">
    <text evidence="1">The sequence shown here is derived from an EMBL/GenBank/DDBJ whole genome shotgun (WGS) entry which is preliminary data.</text>
</comment>